<dbReference type="PROSITE" id="PS50005">
    <property type="entry name" value="TPR"/>
    <property type="match status" value="1"/>
</dbReference>
<reference evidence="3" key="1">
    <citation type="submission" date="2017-01" db="EMBL/GenBank/DDBJ databases">
        <title>Novel pathways for hydrocarbon cycling and metabolic interdependencies in hydrothermal sediment communities.</title>
        <authorList>
            <person name="Dombrowski N."/>
            <person name="Seitz K."/>
            <person name="Teske A."/>
            <person name="Baker B."/>
        </authorList>
    </citation>
    <scope>NUCLEOTIDE SEQUENCE [LARGE SCALE GENOMIC DNA]</scope>
</reference>
<dbReference type="InterPro" id="IPR019734">
    <property type="entry name" value="TPR_rpt"/>
</dbReference>
<name>A0A1V4QH29_UNCW3</name>
<dbReference type="InterPro" id="IPR011990">
    <property type="entry name" value="TPR-like_helical_dom_sf"/>
</dbReference>
<gene>
    <name evidence="2" type="ORF">BXT86_02590</name>
</gene>
<dbReference type="SUPFAM" id="SSF56935">
    <property type="entry name" value="Porins"/>
    <property type="match status" value="1"/>
</dbReference>
<dbReference type="NCBIfam" id="NF033709">
    <property type="entry name" value="PorV_fam"/>
    <property type="match status" value="1"/>
</dbReference>
<feature type="repeat" description="TPR" evidence="1">
    <location>
        <begin position="302"/>
        <end position="335"/>
    </location>
</feature>
<dbReference type="Gene3D" id="2.40.160.60">
    <property type="entry name" value="Outer membrane protein transport protein (OMPP1/FadL/TodX)"/>
    <property type="match status" value="1"/>
</dbReference>
<organism evidence="2 3">
    <name type="scientific">candidate division WOR-3 bacterium 4484_100</name>
    <dbReference type="NCBI Taxonomy" id="1936077"/>
    <lineage>
        <taxon>Bacteria</taxon>
        <taxon>Bacteria division WOR-3</taxon>
    </lineage>
</organism>
<comment type="caution">
    <text evidence="2">The sequence shown here is derived from an EMBL/GenBank/DDBJ whole genome shotgun (WGS) entry which is preliminary data.</text>
</comment>
<proteinExistence type="predicted"/>
<keyword evidence="1" id="KW-0802">TPR repeat</keyword>
<evidence type="ECO:0000313" key="2">
    <source>
        <dbReference type="EMBL" id="OPX18165.1"/>
    </source>
</evidence>
<protein>
    <submittedName>
        <fullName evidence="2">Uncharacterized protein</fullName>
    </submittedName>
</protein>
<evidence type="ECO:0000313" key="3">
    <source>
        <dbReference type="Proteomes" id="UP000191663"/>
    </source>
</evidence>
<sequence>MILLLSLYIISQSSPGLEFLRMGTGSRPLALGNAYVSIGDEPFTIFYNPGGIASIKSKIISTFYSRWFLDTELGGIAGVLSVGEKGALGFGLRGLYTDRIEHRTEEDPWSYTYYNSYFLNPSVNYSYRFNNFGLGLGLNGLGVKIASDGKYTLFLNSGVRYTSKKFAFGLAISNLGLRIFNTNLPLSLRTGLCLKPVDNLCFTFDILKVFKDQLTFYTGTEFSAIGPLTLRLGYNPEVYSQNFLRKISGGFGLKIGNITIDYTAASFGIFGLTHNLTVSYNTAVQKKKIRRELLSKEKILMSETYLRQGIEYFNQQKYDEALNAWDLSLIWNPDNQEVLDWVSRARKKVRENRNIN</sequence>
<dbReference type="SUPFAM" id="SSF48452">
    <property type="entry name" value="TPR-like"/>
    <property type="match status" value="1"/>
</dbReference>
<accession>A0A1V4QH29</accession>
<dbReference type="AlphaFoldDB" id="A0A1V4QH29"/>
<dbReference type="EMBL" id="MUKB01000034">
    <property type="protein sequence ID" value="OPX18165.1"/>
    <property type="molecule type" value="Genomic_DNA"/>
</dbReference>
<evidence type="ECO:0000256" key="1">
    <source>
        <dbReference type="PROSITE-ProRule" id="PRU00339"/>
    </source>
</evidence>
<dbReference type="Proteomes" id="UP000191663">
    <property type="component" value="Unassembled WGS sequence"/>
</dbReference>